<evidence type="ECO:0000313" key="2">
    <source>
        <dbReference type="EMBL" id="KLU83701.1"/>
    </source>
</evidence>
<sequence length="65" mass="6853">MPPKGVRVQVARRGQPKVQQKGYVAAAYDALTAPEHASVVRSVAAFGVGVAILASSWAEIFLPYA</sequence>
<accession>A0A0C4DS75</accession>
<organism evidence="3 4">
    <name type="scientific">Magnaporthiopsis poae (strain ATCC 64411 / 73-15)</name>
    <name type="common">Kentucky bluegrass fungus</name>
    <name type="synonym">Magnaporthe poae</name>
    <dbReference type="NCBI Taxonomy" id="644358"/>
    <lineage>
        <taxon>Eukaryota</taxon>
        <taxon>Fungi</taxon>
        <taxon>Dikarya</taxon>
        <taxon>Ascomycota</taxon>
        <taxon>Pezizomycotina</taxon>
        <taxon>Sordariomycetes</taxon>
        <taxon>Sordariomycetidae</taxon>
        <taxon>Magnaporthales</taxon>
        <taxon>Magnaporthaceae</taxon>
        <taxon>Magnaporthiopsis</taxon>
    </lineage>
</organism>
<dbReference type="EMBL" id="ADBL01000669">
    <property type="status" value="NOT_ANNOTATED_CDS"/>
    <property type="molecule type" value="Genomic_DNA"/>
</dbReference>
<keyword evidence="1" id="KW-0472">Membrane</keyword>
<reference evidence="4" key="1">
    <citation type="submission" date="2010-05" db="EMBL/GenBank/DDBJ databases">
        <title>The genome sequence of Magnaporthe poae strain ATCC 64411.</title>
        <authorList>
            <person name="Ma L.-J."/>
            <person name="Dead R."/>
            <person name="Young S."/>
            <person name="Zeng Q."/>
            <person name="Koehrsen M."/>
            <person name="Alvarado L."/>
            <person name="Berlin A."/>
            <person name="Chapman S.B."/>
            <person name="Chen Z."/>
            <person name="Freedman E."/>
            <person name="Gellesch M."/>
            <person name="Goldberg J."/>
            <person name="Griggs A."/>
            <person name="Gujja S."/>
            <person name="Heilman E.R."/>
            <person name="Heiman D."/>
            <person name="Hepburn T."/>
            <person name="Howarth C."/>
            <person name="Jen D."/>
            <person name="Larson L."/>
            <person name="Mehta T."/>
            <person name="Neiman D."/>
            <person name="Pearson M."/>
            <person name="Roberts A."/>
            <person name="Saif S."/>
            <person name="Shea T."/>
            <person name="Shenoy N."/>
            <person name="Sisk P."/>
            <person name="Stolte C."/>
            <person name="Sykes S."/>
            <person name="Walk T."/>
            <person name="White J."/>
            <person name="Yandava C."/>
            <person name="Haas B."/>
            <person name="Nusbaum C."/>
            <person name="Birren B."/>
        </authorList>
    </citation>
    <scope>NUCLEOTIDE SEQUENCE [LARGE SCALE GENOMIC DNA]</scope>
    <source>
        <strain evidence="4">ATCC 64411 / 73-15</strain>
    </source>
</reference>
<keyword evidence="4" id="KW-1185">Reference proteome</keyword>
<evidence type="ECO:0000313" key="4">
    <source>
        <dbReference type="Proteomes" id="UP000011715"/>
    </source>
</evidence>
<proteinExistence type="predicted"/>
<name>A0A0C4DS75_MAGP6</name>
<reference evidence="2" key="3">
    <citation type="submission" date="2011-03" db="EMBL/GenBank/DDBJ databases">
        <title>Annotation of Magnaporthe poae ATCC 64411.</title>
        <authorList>
            <person name="Ma L.-J."/>
            <person name="Dead R."/>
            <person name="Young S.K."/>
            <person name="Zeng Q."/>
            <person name="Gargeya S."/>
            <person name="Fitzgerald M."/>
            <person name="Haas B."/>
            <person name="Abouelleil A."/>
            <person name="Alvarado L."/>
            <person name="Arachchi H.M."/>
            <person name="Berlin A."/>
            <person name="Brown A."/>
            <person name="Chapman S.B."/>
            <person name="Chen Z."/>
            <person name="Dunbar C."/>
            <person name="Freedman E."/>
            <person name="Gearin G."/>
            <person name="Gellesch M."/>
            <person name="Goldberg J."/>
            <person name="Griggs A."/>
            <person name="Gujja S."/>
            <person name="Heiman D."/>
            <person name="Howarth C."/>
            <person name="Larson L."/>
            <person name="Lui A."/>
            <person name="MacDonald P.J.P."/>
            <person name="Mehta T."/>
            <person name="Montmayeur A."/>
            <person name="Murphy C."/>
            <person name="Neiman D."/>
            <person name="Pearson M."/>
            <person name="Priest M."/>
            <person name="Roberts A."/>
            <person name="Saif S."/>
            <person name="Shea T."/>
            <person name="Shenoy N."/>
            <person name="Sisk P."/>
            <person name="Stolte C."/>
            <person name="Sykes S."/>
            <person name="Yandava C."/>
            <person name="Wortman J."/>
            <person name="Nusbaum C."/>
            <person name="Birren B."/>
        </authorList>
    </citation>
    <scope>NUCLEOTIDE SEQUENCE</scope>
    <source>
        <strain evidence="2">ATCC 64411</strain>
    </source>
</reference>
<dbReference type="Proteomes" id="UP000011715">
    <property type="component" value="Unassembled WGS sequence"/>
</dbReference>
<dbReference type="OrthoDB" id="5403997at2759"/>
<gene>
    <name evidence="2" type="ORF">MAPG_02752</name>
</gene>
<reference evidence="3" key="5">
    <citation type="submission" date="2015-06" db="UniProtKB">
        <authorList>
            <consortium name="EnsemblFungi"/>
        </authorList>
    </citation>
    <scope>IDENTIFICATION</scope>
    <source>
        <strain evidence="3">ATCC 64411</strain>
    </source>
</reference>
<dbReference type="EnsemblFungi" id="MAPG_02752T0">
    <property type="protein sequence ID" value="MAPG_02752T0"/>
    <property type="gene ID" value="MAPG_02752"/>
</dbReference>
<evidence type="ECO:0000256" key="1">
    <source>
        <dbReference type="SAM" id="Phobius"/>
    </source>
</evidence>
<keyword evidence="1" id="KW-0812">Transmembrane</keyword>
<dbReference type="eggNOG" id="ENOG502SY3V">
    <property type="taxonomic scope" value="Eukaryota"/>
</dbReference>
<protein>
    <recommendedName>
        <fullName evidence="5">TOM core complex subunit Tom6</fullName>
    </recommendedName>
</protein>
<dbReference type="AlphaFoldDB" id="A0A0C4DS75"/>
<reference evidence="3" key="4">
    <citation type="journal article" date="2015" name="G3 (Bethesda)">
        <title>Genome sequences of three phytopathogenic species of the Magnaporthaceae family of fungi.</title>
        <authorList>
            <person name="Okagaki L.H."/>
            <person name="Nunes C.C."/>
            <person name="Sailsbery J."/>
            <person name="Clay B."/>
            <person name="Brown D."/>
            <person name="John T."/>
            <person name="Oh Y."/>
            <person name="Young N."/>
            <person name="Fitzgerald M."/>
            <person name="Haas B.J."/>
            <person name="Zeng Q."/>
            <person name="Young S."/>
            <person name="Adiconis X."/>
            <person name="Fan L."/>
            <person name="Levin J.Z."/>
            <person name="Mitchell T.K."/>
            <person name="Okubara P.A."/>
            <person name="Farman M.L."/>
            <person name="Kohn L.M."/>
            <person name="Birren B."/>
            <person name="Ma L.-J."/>
            <person name="Dean R.A."/>
        </authorList>
    </citation>
    <scope>NUCLEOTIDE SEQUENCE</scope>
    <source>
        <strain evidence="3">ATCC 64411 / 73-15</strain>
    </source>
</reference>
<dbReference type="OMA" id="QSPFSEW"/>
<keyword evidence="1" id="KW-1133">Transmembrane helix</keyword>
<evidence type="ECO:0000313" key="3">
    <source>
        <dbReference type="EnsemblFungi" id="MAPG_02752T0"/>
    </source>
</evidence>
<feature type="transmembrane region" description="Helical" evidence="1">
    <location>
        <begin position="43"/>
        <end position="62"/>
    </location>
</feature>
<dbReference type="VEuPathDB" id="FungiDB:MAPG_02752"/>
<dbReference type="EMBL" id="GL876967">
    <property type="protein sequence ID" value="KLU83701.1"/>
    <property type="molecule type" value="Genomic_DNA"/>
</dbReference>
<evidence type="ECO:0008006" key="5">
    <source>
        <dbReference type="Google" id="ProtNLM"/>
    </source>
</evidence>
<reference evidence="2" key="2">
    <citation type="submission" date="2010-05" db="EMBL/GenBank/DDBJ databases">
        <title>The Genome Sequence of Magnaporthe poae strain ATCC 64411.</title>
        <authorList>
            <consortium name="The Broad Institute Genome Sequencing Platform"/>
            <consortium name="Broad Institute Genome Sequencing Center for Infectious Disease"/>
            <person name="Ma L.-J."/>
            <person name="Dead R."/>
            <person name="Young S."/>
            <person name="Zeng Q."/>
            <person name="Koehrsen M."/>
            <person name="Alvarado L."/>
            <person name="Berlin A."/>
            <person name="Chapman S.B."/>
            <person name="Chen Z."/>
            <person name="Freedman E."/>
            <person name="Gellesch M."/>
            <person name="Goldberg J."/>
            <person name="Griggs A."/>
            <person name="Gujja S."/>
            <person name="Heilman E.R."/>
            <person name="Heiman D."/>
            <person name="Hepburn T."/>
            <person name="Howarth C."/>
            <person name="Jen D."/>
            <person name="Larson L."/>
            <person name="Mehta T."/>
            <person name="Neiman D."/>
            <person name="Pearson M."/>
            <person name="Roberts A."/>
            <person name="Saif S."/>
            <person name="Shea T."/>
            <person name="Shenoy N."/>
            <person name="Sisk P."/>
            <person name="Stolte C."/>
            <person name="Sykes S."/>
            <person name="Walk T."/>
            <person name="White J."/>
            <person name="Yandava C."/>
            <person name="Haas B."/>
            <person name="Nusbaum C."/>
            <person name="Birren B."/>
        </authorList>
    </citation>
    <scope>NUCLEOTIDE SEQUENCE</scope>
    <source>
        <strain evidence="2">ATCC 64411</strain>
    </source>
</reference>